<evidence type="ECO:0000313" key="1">
    <source>
        <dbReference type="Proteomes" id="UP000887578"/>
    </source>
</evidence>
<keyword evidence="1" id="KW-1185">Reference proteome</keyword>
<evidence type="ECO:0000313" key="2">
    <source>
        <dbReference type="WBParaSite" id="PDA_v2.g19276.t1"/>
    </source>
</evidence>
<dbReference type="Proteomes" id="UP000887578">
    <property type="component" value="Unplaced"/>
</dbReference>
<accession>A0A914PLE6</accession>
<protein>
    <submittedName>
        <fullName evidence="2">Uncharacterized protein</fullName>
    </submittedName>
</protein>
<dbReference type="AlphaFoldDB" id="A0A914PLE6"/>
<name>A0A914PLE6_9BILA</name>
<organism evidence="1 2">
    <name type="scientific">Panagrolaimus davidi</name>
    <dbReference type="NCBI Taxonomy" id="227884"/>
    <lineage>
        <taxon>Eukaryota</taxon>
        <taxon>Metazoa</taxon>
        <taxon>Ecdysozoa</taxon>
        <taxon>Nematoda</taxon>
        <taxon>Chromadorea</taxon>
        <taxon>Rhabditida</taxon>
        <taxon>Tylenchina</taxon>
        <taxon>Panagrolaimomorpha</taxon>
        <taxon>Panagrolaimoidea</taxon>
        <taxon>Panagrolaimidae</taxon>
        <taxon>Panagrolaimus</taxon>
    </lineage>
</organism>
<proteinExistence type="predicted"/>
<dbReference type="WBParaSite" id="PDA_v2.g19276.t1">
    <property type="protein sequence ID" value="PDA_v2.g19276.t1"/>
    <property type="gene ID" value="PDA_v2.g19276"/>
</dbReference>
<sequence>MDKLSFTISVDVDGVVKRAGQLENLIVDPGAKIRDITHDVTSKEIVYKEDSITFCKGDSYNLDRATEIFEKSYALDHPLTAKELADIICDFEKEARVKFFWFGGVDVHHIYFEAFDQVGPKKYQIYWGS</sequence>
<reference evidence="2" key="1">
    <citation type="submission" date="2022-11" db="UniProtKB">
        <authorList>
            <consortium name="WormBaseParasite"/>
        </authorList>
    </citation>
    <scope>IDENTIFICATION</scope>
</reference>